<dbReference type="EMBL" id="PGCK01000005">
    <property type="protein sequence ID" value="MCD1294812.1"/>
    <property type="molecule type" value="Genomic_DNA"/>
</dbReference>
<dbReference type="AlphaFoldDB" id="A0AAP2REQ1"/>
<reference evidence="1 2" key="1">
    <citation type="submission" date="2017-11" db="EMBL/GenBank/DDBJ databases">
        <title>Isolation and Characterization of Family Methanocellaceae Species from Potential Methane Hydrate Area Offshore Southwestern Taiwan.</title>
        <authorList>
            <person name="Zhang W.-L."/>
            <person name="Chen W.-C."/>
            <person name="Lai M.-C."/>
            <person name="Chen S.-C."/>
        </authorList>
    </citation>
    <scope>NUCLEOTIDE SEQUENCE [LARGE SCALE GENOMIC DNA]</scope>
    <source>
        <strain evidence="1 2">CWC-04</strain>
    </source>
</reference>
<organism evidence="1 2">
    <name type="scientific">Methanooceanicella nereidis</name>
    <dbReference type="NCBI Taxonomy" id="2052831"/>
    <lineage>
        <taxon>Archaea</taxon>
        <taxon>Methanobacteriati</taxon>
        <taxon>Methanobacteriota</taxon>
        <taxon>Stenosarchaea group</taxon>
        <taxon>Methanomicrobia</taxon>
        <taxon>Methanocellales</taxon>
        <taxon>Methanocellaceae</taxon>
        <taxon>Methanooceanicella</taxon>
    </lineage>
</organism>
<protein>
    <submittedName>
        <fullName evidence="1">Uncharacterized protein</fullName>
    </submittedName>
</protein>
<dbReference type="Proteomes" id="UP001320159">
    <property type="component" value="Unassembled WGS sequence"/>
</dbReference>
<keyword evidence="2" id="KW-1185">Reference proteome</keyword>
<sequence>MIFTAICIGVNSFENTASSDSSYASATRIAAYVSDLISDAVLCAGEDNGEMSVEIELPERINGMTYMVYPSEDGKRILVRINSPGLEKEYGYPLITASDSLKLSGSVISYPKGHMIRIDPAAGSVTIS</sequence>
<evidence type="ECO:0000313" key="1">
    <source>
        <dbReference type="EMBL" id="MCD1294812.1"/>
    </source>
</evidence>
<gene>
    <name evidence="1" type="ORF">CUJ83_07345</name>
</gene>
<evidence type="ECO:0000313" key="2">
    <source>
        <dbReference type="Proteomes" id="UP001320159"/>
    </source>
</evidence>
<proteinExistence type="predicted"/>
<accession>A0AAP2REQ1</accession>
<comment type="caution">
    <text evidence="1">The sequence shown here is derived from an EMBL/GenBank/DDBJ whole genome shotgun (WGS) entry which is preliminary data.</text>
</comment>
<name>A0AAP2REQ1_9EURY</name>